<dbReference type="PANTHER" id="PTHR31516">
    <property type="entry name" value="STABILIZER OF AXONEMAL MICROTUBULES 2"/>
    <property type="match status" value="1"/>
</dbReference>
<dbReference type="GO" id="GO:0036064">
    <property type="term" value="C:ciliary basal body"/>
    <property type="evidence" value="ECO:0007669"/>
    <property type="project" value="TreeGrafter"/>
</dbReference>
<evidence type="ECO:0000256" key="1">
    <source>
        <dbReference type="ARBA" id="ARBA00008738"/>
    </source>
</evidence>
<accession>A0AAD5U525</accession>
<dbReference type="GO" id="GO:0005814">
    <property type="term" value="C:centriole"/>
    <property type="evidence" value="ECO:0007669"/>
    <property type="project" value="TreeGrafter"/>
</dbReference>
<dbReference type="GO" id="GO:0005879">
    <property type="term" value="C:axonemal microtubule"/>
    <property type="evidence" value="ECO:0007669"/>
    <property type="project" value="TreeGrafter"/>
</dbReference>
<evidence type="ECO:0000313" key="2">
    <source>
        <dbReference type="EMBL" id="KAJ3224679.1"/>
    </source>
</evidence>
<dbReference type="PANTHER" id="PTHR31516:SF17">
    <property type="entry name" value="STABILIZER OF AXONEMAL MICROTUBULES 2"/>
    <property type="match status" value="1"/>
</dbReference>
<dbReference type="Proteomes" id="UP001211065">
    <property type="component" value="Unassembled WGS sequence"/>
</dbReference>
<evidence type="ECO:0000313" key="3">
    <source>
        <dbReference type="Proteomes" id="UP001211065"/>
    </source>
</evidence>
<sequence length="650" mass="75641">MIDSEAVCDIDHGTNCFCISCPCLRHKGCQKCCDDLPYRVNSGRVMESRTENSDNYKIYADGRRKAKAEDNMMLGSRLDGKCYVGKNLFLNSENRDKYRTAILPVISSKTQTEPSKYVENFSYQPGKGKFYSNTTSGHDFPVWKVEPRPPKTVAPYVNQNGIFDFQTTLREQYRDFGRQPVDRDYPKPVIQVFLKSASRFDSVSTNHADYQTWNKYTRPRSRPVYGVYNKEEDRLGEIDSNSNVHGFFKSFGQSEAQGSFVAGKQYRNDEVFQGSTTQRDDYRKWDLSTRPPIVKQKWVDKEQKLANQTTHSADYVNHGPQQLWRNPKQSYEQNCCKFEGTSTNREDFVKFDIQPRQKEFGQSENLSIGGKFYGETENHQQFKKYELPKKFLIPKQPVLHNSKGFEMKTTHSLDYVDHGRGELYRHPIPVYLKNEAKFTGYSTTKSDYDHKVLVERVVGKLHKQNLTNGKTFYASTESRENFCKKEIPTIFKKEKQKYIPSESKLSDKTENKEKFVKHSILAKNTPVKTLYESNSAKLESSTTQKDSYTRWNLPKKERREAPKWESAGRFLGETTTSNDFKPIPCQKFKKVIENLHKNLPKDKFKGSTTYHDDFIGFPLKKRHVVPKQFYVKEADNRNFQTSNLRAEKLT</sequence>
<organism evidence="2 3">
    <name type="scientific">Clydaea vesicula</name>
    <dbReference type="NCBI Taxonomy" id="447962"/>
    <lineage>
        <taxon>Eukaryota</taxon>
        <taxon>Fungi</taxon>
        <taxon>Fungi incertae sedis</taxon>
        <taxon>Chytridiomycota</taxon>
        <taxon>Chytridiomycota incertae sedis</taxon>
        <taxon>Chytridiomycetes</taxon>
        <taxon>Lobulomycetales</taxon>
        <taxon>Lobulomycetaceae</taxon>
        <taxon>Clydaea</taxon>
    </lineage>
</organism>
<dbReference type="GO" id="GO:0008017">
    <property type="term" value="F:microtubule binding"/>
    <property type="evidence" value="ECO:0007669"/>
    <property type="project" value="InterPro"/>
</dbReference>
<comment type="caution">
    <text evidence="2">The sequence shown here is derived from an EMBL/GenBank/DDBJ whole genome shotgun (WGS) entry which is preliminary data.</text>
</comment>
<proteinExistence type="inferred from homology"/>
<reference evidence="2" key="1">
    <citation type="submission" date="2020-05" db="EMBL/GenBank/DDBJ databases">
        <title>Phylogenomic resolution of chytrid fungi.</title>
        <authorList>
            <person name="Stajich J.E."/>
            <person name="Amses K."/>
            <person name="Simmons R."/>
            <person name="Seto K."/>
            <person name="Myers J."/>
            <person name="Bonds A."/>
            <person name="Quandt C.A."/>
            <person name="Barry K."/>
            <person name="Liu P."/>
            <person name="Grigoriev I."/>
            <person name="Longcore J.E."/>
            <person name="James T.Y."/>
        </authorList>
    </citation>
    <scope>NUCLEOTIDE SEQUENCE</scope>
    <source>
        <strain evidence="2">JEL0476</strain>
    </source>
</reference>
<dbReference type="AlphaFoldDB" id="A0AAD5U525"/>
<comment type="similarity">
    <text evidence="1">Belongs to the FAM154 family.</text>
</comment>
<name>A0AAD5U525_9FUNG</name>
<gene>
    <name evidence="2" type="ORF">HK099_008064</name>
</gene>
<dbReference type="InterPro" id="IPR033336">
    <property type="entry name" value="SAXO1/2"/>
</dbReference>
<dbReference type="EMBL" id="JADGJW010000085">
    <property type="protein sequence ID" value="KAJ3224679.1"/>
    <property type="molecule type" value="Genomic_DNA"/>
</dbReference>
<protein>
    <submittedName>
        <fullName evidence="2">Uncharacterized protein</fullName>
    </submittedName>
</protein>
<keyword evidence="3" id="KW-1185">Reference proteome</keyword>